<protein>
    <recommendedName>
        <fullName evidence="14">ATP synthase subunit b</fullName>
    </recommendedName>
    <alternativeName>
        <fullName evidence="14">ATP synthase F(0) sector subunit b</fullName>
    </alternativeName>
    <alternativeName>
        <fullName evidence="14">ATPase subunit I</fullName>
    </alternativeName>
    <alternativeName>
        <fullName evidence="14">F-type ATPase subunit b</fullName>
        <shortName evidence="14">F-ATPase subunit b</shortName>
    </alternativeName>
</protein>
<organism evidence="17 18">
    <name type="scientific">Actinoallomurus bryophytorum</name>
    <dbReference type="NCBI Taxonomy" id="1490222"/>
    <lineage>
        <taxon>Bacteria</taxon>
        <taxon>Bacillati</taxon>
        <taxon>Actinomycetota</taxon>
        <taxon>Actinomycetes</taxon>
        <taxon>Streptosporangiales</taxon>
        <taxon>Thermomonosporaceae</taxon>
        <taxon>Actinoallomurus</taxon>
    </lineage>
</organism>
<evidence type="ECO:0000256" key="15">
    <source>
        <dbReference type="RuleBase" id="RU003848"/>
    </source>
</evidence>
<dbReference type="InterPro" id="IPR028987">
    <property type="entry name" value="ATP_synth_B-like_membr_sf"/>
</dbReference>
<evidence type="ECO:0000313" key="18">
    <source>
        <dbReference type="Proteomes" id="UP000316096"/>
    </source>
</evidence>
<dbReference type="GO" id="GO:0045259">
    <property type="term" value="C:proton-transporting ATP synthase complex"/>
    <property type="evidence" value="ECO:0007669"/>
    <property type="project" value="UniProtKB-KW"/>
</dbReference>
<keyword evidence="16" id="KW-0175">Coiled coil</keyword>
<dbReference type="NCBIfam" id="TIGR01144">
    <property type="entry name" value="ATP_synt_b"/>
    <property type="match status" value="1"/>
</dbReference>
<comment type="subcellular location">
    <subcellularLocation>
        <location evidence="1 14">Cell membrane</location>
        <topology evidence="1 14">Single-pass membrane protein</topology>
    </subcellularLocation>
</comment>
<evidence type="ECO:0000256" key="16">
    <source>
        <dbReference type="SAM" id="Coils"/>
    </source>
</evidence>
<dbReference type="Proteomes" id="UP000316096">
    <property type="component" value="Unassembled WGS sequence"/>
</dbReference>
<keyword evidence="4 14" id="KW-1003">Cell membrane</keyword>
<evidence type="ECO:0000313" key="17">
    <source>
        <dbReference type="EMBL" id="TQL98653.1"/>
    </source>
</evidence>
<proteinExistence type="inferred from homology"/>
<accession>A0A543CNI9</accession>
<comment type="function">
    <text evidence="14">Component of the F(0) channel, it forms part of the peripheral stalk, linking F(1) to F(0).</text>
</comment>
<feature type="transmembrane region" description="Helical" evidence="14">
    <location>
        <begin position="28"/>
        <end position="47"/>
    </location>
</feature>
<dbReference type="Gene3D" id="1.20.5.620">
    <property type="entry name" value="F1F0 ATP synthase subunit B, membrane domain"/>
    <property type="match status" value="1"/>
</dbReference>
<comment type="function">
    <text evidence="12 14">F(1)F(0) ATP synthase produces ATP from ADP in the presence of a proton or sodium gradient. F-type ATPases consist of two structural domains, F(1) containing the extramembraneous catalytic core and F(0) containing the membrane proton channel, linked together by a central stalk and a peripheral stalk. During catalysis, ATP synthesis in the catalytic domain of F(1) is coupled via a rotary mechanism of the central stalk subunits to proton translocation.</text>
</comment>
<dbReference type="GO" id="GO:0046933">
    <property type="term" value="F:proton-transporting ATP synthase activity, rotational mechanism"/>
    <property type="evidence" value="ECO:0007669"/>
    <property type="project" value="UniProtKB-UniRule"/>
</dbReference>
<keyword evidence="7 14" id="KW-0375">Hydrogen ion transport</keyword>
<dbReference type="GO" id="GO:0005886">
    <property type="term" value="C:plasma membrane"/>
    <property type="evidence" value="ECO:0007669"/>
    <property type="project" value="UniProtKB-SubCell"/>
</dbReference>
<dbReference type="Pfam" id="PF00430">
    <property type="entry name" value="ATP-synt_B"/>
    <property type="match status" value="1"/>
</dbReference>
<keyword evidence="9 14" id="KW-0406">Ion transport</keyword>
<dbReference type="PANTHER" id="PTHR33445">
    <property type="entry name" value="ATP SYNTHASE SUBUNIT B', CHLOROPLASTIC"/>
    <property type="match status" value="1"/>
</dbReference>
<dbReference type="NCBIfam" id="NF004412">
    <property type="entry name" value="PRK05759.1-3"/>
    <property type="match status" value="1"/>
</dbReference>
<evidence type="ECO:0000256" key="8">
    <source>
        <dbReference type="ARBA" id="ARBA00022989"/>
    </source>
</evidence>
<keyword evidence="18" id="KW-1185">Reference proteome</keyword>
<dbReference type="SUPFAM" id="SSF81573">
    <property type="entry name" value="F1F0 ATP synthase subunit B, membrane domain"/>
    <property type="match status" value="1"/>
</dbReference>
<feature type="coiled-coil region" evidence="16">
    <location>
        <begin position="61"/>
        <end position="106"/>
    </location>
</feature>
<evidence type="ECO:0000256" key="13">
    <source>
        <dbReference type="ARBA" id="ARBA00025830"/>
    </source>
</evidence>
<evidence type="ECO:0000256" key="12">
    <source>
        <dbReference type="ARBA" id="ARBA00025198"/>
    </source>
</evidence>
<keyword evidence="10 14" id="KW-0472">Membrane</keyword>
<evidence type="ECO:0000256" key="2">
    <source>
        <dbReference type="ARBA" id="ARBA00005513"/>
    </source>
</evidence>
<evidence type="ECO:0000256" key="6">
    <source>
        <dbReference type="ARBA" id="ARBA00022692"/>
    </source>
</evidence>
<keyword evidence="5 14" id="KW-0138">CF(0)</keyword>
<evidence type="ECO:0000256" key="1">
    <source>
        <dbReference type="ARBA" id="ARBA00004162"/>
    </source>
</evidence>
<keyword evidence="6 14" id="KW-0812">Transmembrane</keyword>
<dbReference type="InterPro" id="IPR002146">
    <property type="entry name" value="ATP_synth_b/b'su_bac/chlpt"/>
</dbReference>
<dbReference type="InterPro" id="IPR005864">
    <property type="entry name" value="ATP_synth_F0_bsu_bac"/>
</dbReference>
<gene>
    <name evidence="14" type="primary">atpF</name>
    <name evidence="17" type="ORF">FB559_4281</name>
</gene>
<keyword evidence="8 14" id="KW-1133">Transmembrane helix</keyword>
<dbReference type="GO" id="GO:0046961">
    <property type="term" value="F:proton-transporting ATPase activity, rotational mechanism"/>
    <property type="evidence" value="ECO:0007669"/>
    <property type="project" value="TreeGrafter"/>
</dbReference>
<evidence type="ECO:0000256" key="14">
    <source>
        <dbReference type="HAMAP-Rule" id="MF_01398"/>
    </source>
</evidence>
<evidence type="ECO:0000256" key="9">
    <source>
        <dbReference type="ARBA" id="ARBA00023065"/>
    </source>
</evidence>
<comment type="similarity">
    <text evidence="2 14 15">Belongs to the ATPase B chain family.</text>
</comment>
<sequence>MMLAEHAAGFLAAETKNPNPLLPDAAELVFGIFAFLVVLFVLGKMLIPRIQQTLAERTDAIEGGIKRAEEAQDEAQRLLEQYKEQLAEARHEAARLREEAREQGAQIIAEMREQAQTEAQRVIDQAHTQIEADRQQAFTRLRTEIGELAVDLAGRIVGESLEDEARRRGTVDRFLDQLEDRARAEA</sequence>
<dbReference type="CDD" id="cd06503">
    <property type="entry name" value="ATP-synt_Fo_b"/>
    <property type="match status" value="1"/>
</dbReference>
<comment type="caution">
    <text evidence="17">The sequence shown here is derived from an EMBL/GenBank/DDBJ whole genome shotgun (WGS) entry which is preliminary data.</text>
</comment>
<comment type="subunit">
    <text evidence="13 14">F-type ATPases have 2 components, F(1) - the catalytic core - and F(0) - the membrane proton channel. F(1) has five subunits: alpha(3), beta(3), gamma(1), delta(1), epsilon(1). F(0) has three main subunits: a(1), b(2) and c(10-14). The alpha and beta chains form an alternating ring which encloses part of the gamma chain. F(1) is attached to F(0) by a central stalk formed by the gamma and epsilon chains, while a peripheral stalk is formed by the delta and b chains.</text>
</comment>
<name>A0A543CNI9_9ACTN</name>
<reference evidence="17 18" key="1">
    <citation type="submission" date="2019-06" db="EMBL/GenBank/DDBJ databases">
        <title>Sequencing the genomes of 1000 actinobacteria strains.</title>
        <authorList>
            <person name="Klenk H.-P."/>
        </authorList>
    </citation>
    <scope>NUCLEOTIDE SEQUENCE [LARGE SCALE GENOMIC DNA]</scope>
    <source>
        <strain evidence="17 18">DSM 102200</strain>
    </source>
</reference>
<evidence type="ECO:0000256" key="10">
    <source>
        <dbReference type="ARBA" id="ARBA00023136"/>
    </source>
</evidence>
<dbReference type="InterPro" id="IPR050059">
    <property type="entry name" value="ATP_synthase_B_chain"/>
</dbReference>
<evidence type="ECO:0000256" key="5">
    <source>
        <dbReference type="ARBA" id="ARBA00022547"/>
    </source>
</evidence>
<evidence type="ECO:0000256" key="4">
    <source>
        <dbReference type="ARBA" id="ARBA00022475"/>
    </source>
</evidence>
<dbReference type="AlphaFoldDB" id="A0A543CNI9"/>
<dbReference type="HAMAP" id="MF_01398">
    <property type="entry name" value="ATP_synth_b_bprime"/>
    <property type="match status" value="1"/>
</dbReference>
<dbReference type="PANTHER" id="PTHR33445:SF1">
    <property type="entry name" value="ATP SYNTHASE SUBUNIT B"/>
    <property type="match status" value="1"/>
</dbReference>
<evidence type="ECO:0000256" key="3">
    <source>
        <dbReference type="ARBA" id="ARBA00022448"/>
    </source>
</evidence>
<evidence type="ECO:0000256" key="11">
    <source>
        <dbReference type="ARBA" id="ARBA00023310"/>
    </source>
</evidence>
<keyword evidence="11 14" id="KW-0066">ATP synthesis</keyword>
<keyword evidence="3 14" id="KW-0813">Transport</keyword>
<dbReference type="EMBL" id="VFOZ01000001">
    <property type="protein sequence ID" value="TQL98653.1"/>
    <property type="molecule type" value="Genomic_DNA"/>
</dbReference>
<evidence type="ECO:0000256" key="7">
    <source>
        <dbReference type="ARBA" id="ARBA00022781"/>
    </source>
</evidence>